<dbReference type="CDD" id="cd04657">
    <property type="entry name" value="Piwi_ago-like"/>
    <property type="match status" value="1"/>
</dbReference>
<dbReference type="SMART" id="SM01163">
    <property type="entry name" value="DUF1785"/>
    <property type="match status" value="1"/>
</dbReference>
<dbReference type="Pfam" id="PF08699">
    <property type="entry name" value="ArgoL1"/>
    <property type="match status" value="1"/>
</dbReference>
<dbReference type="SUPFAM" id="SSF53098">
    <property type="entry name" value="Ribonuclease H-like"/>
    <property type="match status" value="1"/>
</dbReference>
<evidence type="ECO:0000259" key="4">
    <source>
        <dbReference type="PROSITE" id="PS50822"/>
    </source>
</evidence>
<dbReference type="Pfam" id="PF02171">
    <property type="entry name" value="Piwi"/>
    <property type="match status" value="1"/>
</dbReference>
<dbReference type="SUPFAM" id="SSF101690">
    <property type="entry name" value="PAZ domain"/>
    <property type="match status" value="1"/>
</dbReference>
<dbReference type="PROSITE" id="PS50822">
    <property type="entry name" value="PIWI"/>
    <property type="match status" value="1"/>
</dbReference>
<keyword evidence="6" id="KW-1185">Reference proteome</keyword>
<accession>A0AAN6GMX8</accession>
<dbReference type="CDD" id="cd02846">
    <property type="entry name" value="PAZ_argonaute_like"/>
    <property type="match status" value="1"/>
</dbReference>
<name>A0AAN6GMX8_9BASI</name>
<sequence>MVCPRPDKGGTAGQPAPLVTNVFKINFRGPPSMVTHYDVVIVPDEDPQEAEEFRRRREERAKAAPRKARKEKPPPPSFLQDIFYGCAAAHAEKNDRFTPEIAAAFGFDGRRNAYTTKALNLPEGAASAVFFHTLGLRQDLGEVPGHPATRPQNRPPRKEPRPRKFKIMMTAVAQINLADLVAFCSGDHSAISDAQNAAASKTTPSVLTAIQTLEVALRSNALARREYHVRGAAGRKFFSELNTVPIAGGVEVWRGFFQSVRPMRIGPAVNLDVATSTFMGSGELTAVISRILGSGGGFGGGGFRGGRGGRGGGGGGFRGGGRGGPPQPGVPSGQNHNQAPRPPNFLGPNEARIIRSKLKGAPIRLTHRAARKPYKFLDMTPRPAAEMTFDRNGEAVGIVQYFQQNYNITIRYPGLPCVVYSRQGGKNEFVPMELVMVLPGSPVNGFTLSGPQRQDMMAVASMRPPERRARVEEIRRELNYDSDPKLQAWQLSIEQSMTRVPGRVLPAPQIVYGPNSQGAMPRDGAWNLARARFVSPGRQLLAWAIVNFTRIDSRTIQSFTSGLIGEMEKLGMVVLNRQPHYAECPRDIAKVKGVLHDVGRACFNQARMIVDGLRKGGGPAYTGSTPPPQLFLCFMDESDAGFYDAIKRNAAIELATPVPSQVLNTRKALNDRGQQQYCANVAMKINIKLGGANWTVPDRDLPGITDETMIVGADVTHPVKGTFRPSIAATVATMNGVRTKYSAEIRAQRHKGGEAAAQEIIIDAGNMMTGHLRRWAKINNGRLPKSIVFFRDGISEGQFTTALSTEFEHIKGACKAAAGDAMPVPKLTFVVASKMHNIRFYAEDPFRPGATDRSGNVTAGTIIDSHITHPYVFDFYLQAHAGLLGTARPTHYIVLKDENNFSSDALQRTVHTLCYTYARATRSVSLIPPAYYADILADKCRALVWDPIDDNQSSHSGHSQNDAQPLSSEEATKVMLKLAKSPDFVESLWFM</sequence>
<dbReference type="Pfam" id="PF16487">
    <property type="entry name" value="ArgoMid"/>
    <property type="match status" value="1"/>
</dbReference>
<dbReference type="Pfam" id="PF16486">
    <property type="entry name" value="ArgoN"/>
    <property type="match status" value="1"/>
</dbReference>
<feature type="compositionally biased region" description="Gly residues" evidence="2">
    <location>
        <begin position="303"/>
        <end position="324"/>
    </location>
</feature>
<dbReference type="Proteomes" id="UP001176517">
    <property type="component" value="Unassembled WGS sequence"/>
</dbReference>
<evidence type="ECO:0000313" key="5">
    <source>
        <dbReference type="EMBL" id="KAK0545225.1"/>
    </source>
</evidence>
<dbReference type="PANTHER" id="PTHR22891">
    <property type="entry name" value="EUKARYOTIC TRANSLATION INITIATION FACTOR 2C"/>
    <property type="match status" value="1"/>
</dbReference>
<dbReference type="InterPro" id="IPR014811">
    <property type="entry name" value="ArgoL1"/>
</dbReference>
<dbReference type="InterPro" id="IPR032474">
    <property type="entry name" value="Argonaute_N"/>
</dbReference>
<dbReference type="Gene3D" id="3.40.50.2300">
    <property type="match status" value="1"/>
</dbReference>
<proteinExistence type="inferred from homology"/>
<dbReference type="EMBL" id="JAPDMZ010000241">
    <property type="protein sequence ID" value="KAK0545225.1"/>
    <property type="molecule type" value="Genomic_DNA"/>
</dbReference>
<protein>
    <submittedName>
        <fullName evidence="5">Protein argonaute</fullName>
    </submittedName>
</protein>
<feature type="domain" description="Piwi" evidence="4">
    <location>
        <begin position="630"/>
        <end position="937"/>
    </location>
</feature>
<dbReference type="Pfam" id="PF02170">
    <property type="entry name" value="PAZ"/>
    <property type="match status" value="1"/>
</dbReference>
<organism evidence="5 6">
    <name type="scientific">Tilletia horrida</name>
    <dbReference type="NCBI Taxonomy" id="155126"/>
    <lineage>
        <taxon>Eukaryota</taxon>
        <taxon>Fungi</taxon>
        <taxon>Dikarya</taxon>
        <taxon>Basidiomycota</taxon>
        <taxon>Ustilaginomycotina</taxon>
        <taxon>Exobasidiomycetes</taxon>
        <taxon>Tilletiales</taxon>
        <taxon>Tilletiaceae</taxon>
        <taxon>Tilletia</taxon>
    </lineage>
</organism>
<dbReference type="InterPro" id="IPR036397">
    <property type="entry name" value="RNaseH_sf"/>
</dbReference>
<dbReference type="AlphaFoldDB" id="A0AAN6GMX8"/>
<dbReference type="Gene3D" id="3.30.420.10">
    <property type="entry name" value="Ribonuclease H-like superfamily/Ribonuclease H"/>
    <property type="match status" value="1"/>
</dbReference>
<feature type="region of interest" description="Disordered" evidence="2">
    <location>
        <begin position="303"/>
        <end position="347"/>
    </location>
</feature>
<dbReference type="InterPro" id="IPR012337">
    <property type="entry name" value="RNaseH-like_sf"/>
</dbReference>
<dbReference type="Pfam" id="PF16488">
    <property type="entry name" value="ArgoL2"/>
    <property type="match status" value="1"/>
</dbReference>
<gene>
    <name evidence="5" type="primary">ago1_2</name>
    <name evidence="5" type="ORF">OC846_005754</name>
</gene>
<feature type="region of interest" description="Disordered" evidence="2">
    <location>
        <begin position="50"/>
        <end position="75"/>
    </location>
</feature>
<dbReference type="SMART" id="SM00949">
    <property type="entry name" value="PAZ"/>
    <property type="match status" value="1"/>
</dbReference>
<dbReference type="Gene3D" id="2.170.260.10">
    <property type="entry name" value="paz domain"/>
    <property type="match status" value="1"/>
</dbReference>
<comment type="caution">
    <text evidence="5">The sequence shown here is derived from an EMBL/GenBank/DDBJ whole genome shotgun (WGS) entry which is preliminary data.</text>
</comment>
<dbReference type="InterPro" id="IPR045246">
    <property type="entry name" value="Piwi_ago-like"/>
</dbReference>
<evidence type="ECO:0000256" key="2">
    <source>
        <dbReference type="SAM" id="MobiDB-lite"/>
    </source>
</evidence>
<reference evidence="5" key="1">
    <citation type="journal article" date="2023" name="PhytoFront">
        <title>Draft Genome Resources of Seven Strains of Tilletia horrida, Causal Agent of Kernel Smut of Rice.</title>
        <authorList>
            <person name="Khanal S."/>
            <person name="Antony Babu S."/>
            <person name="Zhou X.G."/>
        </authorList>
    </citation>
    <scope>NUCLEOTIDE SEQUENCE</scope>
    <source>
        <strain evidence="5">TX6</strain>
    </source>
</reference>
<dbReference type="InterPro" id="IPR032472">
    <property type="entry name" value="ArgoL2"/>
</dbReference>
<dbReference type="InterPro" id="IPR003165">
    <property type="entry name" value="Piwi"/>
</dbReference>
<feature type="compositionally biased region" description="Basic and acidic residues" evidence="2">
    <location>
        <begin position="51"/>
        <end position="62"/>
    </location>
</feature>
<dbReference type="GO" id="GO:0003723">
    <property type="term" value="F:RNA binding"/>
    <property type="evidence" value="ECO:0007669"/>
    <property type="project" value="InterPro"/>
</dbReference>
<dbReference type="InterPro" id="IPR036085">
    <property type="entry name" value="PAZ_dom_sf"/>
</dbReference>
<feature type="non-terminal residue" evidence="5">
    <location>
        <position position="991"/>
    </location>
</feature>
<feature type="domain" description="PAZ" evidence="3">
    <location>
        <begin position="341"/>
        <end position="439"/>
    </location>
</feature>
<dbReference type="PROSITE" id="PS50821">
    <property type="entry name" value="PAZ"/>
    <property type="match status" value="1"/>
</dbReference>
<dbReference type="SMART" id="SM00950">
    <property type="entry name" value="Piwi"/>
    <property type="match status" value="1"/>
</dbReference>
<evidence type="ECO:0000259" key="3">
    <source>
        <dbReference type="PROSITE" id="PS50821"/>
    </source>
</evidence>
<evidence type="ECO:0000313" key="6">
    <source>
        <dbReference type="Proteomes" id="UP001176517"/>
    </source>
</evidence>
<evidence type="ECO:0000256" key="1">
    <source>
        <dbReference type="RuleBase" id="RU361178"/>
    </source>
</evidence>
<dbReference type="InterPro" id="IPR032473">
    <property type="entry name" value="Argonaute_Mid_dom"/>
</dbReference>
<dbReference type="InterPro" id="IPR003100">
    <property type="entry name" value="PAZ_dom"/>
</dbReference>
<feature type="region of interest" description="Disordered" evidence="2">
    <location>
        <begin position="141"/>
        <end position="162"/>
    </location>
</feature>
<comment type="similarity">
    <text evidence="1">Belongs to the argonaute family.</text>
</comment>